<proteinExistence type="predicted"/>
<name>W5Y2P1_9CORY</name>
<dbReference type="PATRIC" id="fig|1224164.3.peg.1821"/>
<evidence type="ECO:0000259" key="1">
    <source>
        <dbReference type="PROSITE" id="PS51186"/>
    </source>
</evidence>
<dbReference type="InterPro" id="IPR000182">
    <property type="entry name" value="GNAT_dom"/>
</dbReference>
<dbReference type="InterPro" id="IPR016181">
    <property type="entry name" value="Acyl_CoA_acyltransferase"/>
</dbReference>
<reference evidence="2 3" key="1">
    <citation type="submission" date="2013-02" db="EMBL/GenBank/DDBJ databases">
        <title>The complete genome sequence of Corynebacterium vitaeruminis DSM 20294.</title>
        <authorList>
            <person name="Ruckert C."/>
            <person name="Albersmeier A."/>
            <person name="Kalinowski J."/>
        </authorList>
    </citation>
    <scope>NUCLEOTIDE SEQUENCE [LARGE SCALE GENOMIC DNA]</scope>
    <source>
        <strain evidence="3">ATCC 10234</strain>
    </source>
</reference>
<dbReference type="HOGENOM" id="CLU_091690_0_0_11"/>
<accession>W5Y2P1</accession>
<keyword evidence="3" id="KW-1185">Reference proteome</keyword>
<gene>
    <name evidence="2" type="ORF">B843_09020</name>
</gene>
<dbReference type="STRING" id="1224164.B843_09020"/>
<evidence type="ECO:0000313" key="3">
    <source>
        <dbReference type="Proteomes" id="UP000019222"/>
    </source>
</evidence>
<protein>
    <recommendedName>
        <fullName evidence="1">N-acetyltransferase domain-containing protein</fullName>
    </recommendedName>
</protein>
<dbReference type="eggNOG" id="COG0456">
    <property type="taxonomic scope" value="Bacteria"/>
</dbReference>
<dbReference type="CDD" id="cd04301">
    <property type="entry name" value="NAT_SF"/>
    <property type="match status" value="1"/>
</dbReference>
<dbReference type="KEGG" id="cvt:B843_09020"/>
<dbReference type="AlphaFoldDB" id="W5Y2P1"/>
<dbReference type="Proteomes" id="UP000019222">
    <property type="component" value="Chromosome"/>
</dbReference>
<evidence type="ECO:0000313" key="2">
    <source>
        <dbReference type="EMBL" id="AHI23189.1"/>
    </source>
</evidence>
<dbReference type="Pfam" id="PF13508">
    <property type="entry name" value="Acetyltransf_7"/>
    <property type="match status" value="1"/>
</dbReference>
<dbReference type="Gene3D" id="3.40.630.30">
    <property type="match status" value="1"/>
</dbReference>
<dbReference type="EMBL" id="CP004353">
    <property type="protein sequence ID" value="AHI23189.1"/>
    <property type="molecule type" value="Genomic_DNA"/>
</dbReference>
<dbReference type="GO" id="GO:0016747">
    <property type="term" value="F:acyltransferase activity, transferring groups other than amino-acyl groups"/>
    <property type="evidence" value="ECO:0007669"/>
    <property type="project" value="InterPro"/>
</dbReference>
<dbReference type="PROSITE" id="PS51186">
    <property type="entry name" value="GNAT"/>
    <property type="match status" value="1"/>
</dbReference>
<feature type="domain" description="N-acetyltransferase" evidence="1">
    <location>
        <begin position="18"/>
        <end position="201"/>
    </location>
</feature>
<organism evidence="2 3">
    <name type="scientific">Corynebacterium vitaeruminis DSM 20294</name>
    <dbReference type="NCBI Taxonomy" id="1224164"/>
    <lineage>
        <taxon>Bacteria</taxon>
        <taxon>Bacillati</taxon>
        <taxon>Actinomycetota</taxon>
        <taxon>Actinomycetes</taxon>
        <taxon>Mycobacteriales</taxon>
        <taxon>Corynebacteriaceae</taxon>
        <taxon>Corynebacterium</taxon>
    </lineage>
</organism>
<dbReference type="SUPFAM" id="SSF55729">
    <property type="entry name" value="Acyl-CoA N-acyltransferases (Nat)"/>
    <property type="match status" value="1"/>
</dbReference>
<sequence>MTGTGNYRKFEGVTVTYMPISRLEFAQLAPQLVDIYLQAMNYSRDMRDQRITVWQRDSTEPGFQAVIAHDGTHVLGVTYGHPGSHSHWWTQQIMRGVFETGGPSAAQREVLASFFELTEIHVAPQCQGMGIGTRLIQELLSLAGQRFVVLSTPEVPGEENSAFRLYRAFGFEDLLRNFVFRGDPRPFAILYAALPLSARLPAAER</sequence>